<feature type="transmembrane region" description="Helical" evidence="3">
    <location>
        <begin position="12"/>
        <end position="36"/>
    </location>
</feature>
<dbReference type="RefSeq" id="WP_137733190.1">
    <property type="nucleotide sequence ID" value="NZ_BJCL01000005.1"/>
</dbReference>
<organism evidence="4 5">
    <name type="scientific">Pseudaquabacterium pictum</name>
    <dbReference type="NCBI Taxonomy" id="2315236"/>
    <lineage>
        <taxon>Bacteria</taxon>
        <taxon>Pseudomonadati</taxon>
        <taxon>Pseudomonadota</taxon>
        <taxon>Betaproteobacteria</taxon>
        <taxon>Burkholderiales</taxon>
        <taxon>Sphaerotilaceae</taxon>
        <taxon>Pseudaquabacterium</taxon>
    </lineage>
</organism>
<dbReference type="InterPro" id="IPR012902">
    <property type="entry name" value="N_methyl_site"/>
</dbReference>
<evidence type="ECO:0000256" key="3">
    <source>
        <dbReference type="SAM" id="Phobius"/>
    </source>
</evidence>
<evidence type="ECO:0000313" key="4">
    <source>
        <dbReference type="EMBL" id="GCL63462.1"/>
    </source>
</evidence>
<dbReference type="Proteomes" id="UP000301751">
    <property type="component" value="Unassembled WGS sequence"/>
</dbReference>
<dbReference type="EMBL" id="BJCL01000005">
    <property type="protein sequence ID" value="GCL63462.1"/>
    <property type="molecule type" value="Genomic_DNA"/>
</dbReference>
<protein>
    <recommendedName>
        <fullName evidence="6">Type II secretion system pseudopilin OxpG</fullName>
    </recommendedName>
</protein>
<comment type="caution">
    <text evidence="4">The sequence shown here is derived from an EMBL/GenBank/DDBJ whole genome shotgun (WGS) entry which is preliminary data.</text>
</comment>
<reference evidence="5" key="1">
    <citation type="submission" date="2019-03" db="EMBL/GenBank/DDBJ databases">
        <title>Aquabacterium pictum sp.nov., the first bacteriochlorophyll a-containing freshwater bacterium in the genus Aquabacterium of the class Betaproteobacteria.</title>
        <authorList>
            <person name="Hirose S."/>
            <person name="Tank M."/>
            <person name="Hara E."/>
            <person name="Tamaki H."/>
            <person name="Takaichi S."/>
            <person name="Haruta S."/>
            <person name="Hanada S."/>
        </authorList>
    </citation>
    <scope>NUCLEOTIDE SEQUENCE [LARGE SCALE GENOMIC DNA]</scope>
    <source>
        <strain evidence="5">W35</strain>
    </source>
</reference>
<keyword evidence="3" id="KW-0472">Membrane</keyword>
<dbReference type="Pfam" id="PF07963">
    <property type="entry name" value="N_methyl"/>
    <property type="match status" value="1"/>
</dbReference>
<evidence type="ECO:0008006" key="6">
    <source>
        <dbReference type="Google" id="ProtNLM"/>
    </source>
</evidence>
<dbReference type="SUPFAM" id="SSF54523">
    <property type="entry name" value="Pili subunits"/>
    <property type="match status" value="1"/>
</dbReference>
<dbReference type="Gene3D" id="3.30.700.10">
    <property type="entry name" value="Glycoprotein, Type 4 Pilin"/>
    <property type="match status" value="1"/>
</dbReference>
<evidence type="ECO:0000256" key="2">
    <source>
        <dbReference type="SAM" id="MobiDB-lite"/>
    </source>
</evidence>
<dbReference type="AlphaFoldDB" id="A0A480ATN5"/>
<dbReference type="GO" id="GO:0015628">
    <property type="term" value="P:protein secretion by the type II secretion system"/>
    <property type="evidence" value="ECO:0007669"/>
    <property type="project" value="InterPro"/>
</dbReference>
<dbReference type="PANTHER" id="PTHR30093">
    <property type="entry name" value="GENERAL SECRETION PATHWAY PROTEIN G"/>
    <property type="match status" value="1"/>
</dbReference>
<dbReference type="PRINTS" id="PR00813">
    <property type="entry name" value="BCTERIALGSPG"/>
</dbReference>
<evidence type="ECO:0000256" key="1">
    <source>
        <dbReference type="ARBA" id="ARBA00022481"/>
    </source>
</evidence>
<accession>A0A480ATN5</accession>
<dbReference type="GO" id="GO:0015627">
    <property type="term" value="C:type II protein secretion system complex"/>
    <property type="evidence" value="ECO:0007669"/>
    <property type="project" value="InterPro"/>
</dbReference>
<proteinExistence type="predicted"/>
<feature type="compositionally biased region" description="Low complexity" evidence="2">
    <location>
        <begin position="134"/>
        <end position="154"/>
    </location>
</feature>
<keyword evidence="1" id="KW-0488">Methylation</keyword>
<dbReference type="InterPro" id="IPR000983">
    <property type="entry name" value="Bac_GSPG_pilin"/>
</dbReference>
<sequence length="154" mass="16498">MAPRTPHPRHAPAAGFTLVELIVVLAIIGSLLTLAVPRYFSALDQGRLAVQAANRHSLRDAIDKHHADHGRYPDTLDDLVQRRYLRELPVDPVSGRADWRLVPPPAGQAGRVYDVLPMPVADNAGTGQGDVPADETTGPAPAAAAEFRNAPPAR</sequence>
<keyword evidence="5" id="KW-1185">Reference proteome</keyword>
<keyword evidence="3" id="KW-0812">Transmembrane</keyword>
<evidence type="ECO:0000313" key="5">
    <source>
        <dbReference type="Proteomes" id="UP000301751"/>
    </source>
</evidence>
<dbReference type="PROSITE" id="PS00409">
    <property type="entry name" value="PROKAR_NTER_METHYL"/>
    <property type="match status" value="1"/>
</dbReference>
<keyword evidence="3" id="KW-1133">Transmembrane helix</keyword>
<dbReference type="OrthoDB" id="9795612at2"/>
<dbReference type="InterPro" id="IPR045584">
    <property type="entry name" value="Pilin-like"/>
</dbReference>
<feature type="region of interest" description="Disordered" evidence="2">
    <location>
        <begin position="121"/>
        <end position="154"/>
    </location>
</feature>
<dbReference type="PANTHER" id="PTHR30093:SF47">
    <property type="entry name" value="TYPE IV PILUS NON-CORE MINOR PILIN PILE"/>
    <property type="match status" value="1"/>
</dbReference>
<gene>
    <name evidence="4" type="ORF">AQPW35_25430</name>
</gene>
<name>A0A480ATN5_9BURK</name>
<dbReference type="NCBIfam" id="TIGR02532">
    <property type="entry name" value="IV_pilin_GFxxxE"/>
    <property type="match status" value="1"/>
</dbReference>